<evidence type="ECO:0000256" key="1">
    <source>
        <dbReference type="ARBA" id="ARBA00004123"/>
    </source>
</evidence>
<dbReference type="GO" id="GO:1990904">
    <property type="term" value="C:ribonucleoprotein complex"/>
    <property type="evidence" value="ECO:0007669"/>
    <property type="project" value="UniProtKB-KW"/>
</dbReference>
<dbReference type="PANTHER" id="PTHR48039">
    <property type="entry name" value="RNA-BINDING MOTIF PROTEIN 14B"/>
    <property type="match status" value="1"/>
</dbReference>
<dbReference type="GO" id="GO:0005634">
    <property type="term" value="C:nucleus"/>
    <property type="evidence" value="ECO:0007669"/>
    <property type="project" value="UniProtKB-SubCell"/>
</dbReference>
<dbReference type="InterPro" id="IPR051945">
    <property type="entry name" value="RRM_MRD1_RNA_proc_ribogen"/>
</dbReference>
<feature type="compositionally biased region" description="Pro residues" evidence="10">
    <location>
        <begin position="9"/>
        <end position="19"/>
    </location>
</feature>
<evidence type="ECO:0000256" key="9">
    <source>
        <dbReference type="PROSITE-ProRule" id="PRU00176"/>
    </source>
</evidence>
<dbReference type="SMART" id="SM00360">
    <property type="entry name" value="RRM"/>
    <property type="match status" value="5"/>
</dbReference>
<evidence type="ECO:0000256" key="3">
    <source>
        <dbReference type="ARBA" id="ARBA00013428"/>
    </source>
</evidence>
<dbReference type="EMBL" id="MU001697">
    <property type="protein sequence ID" value="KAF2453523.1"/>
    <property type="molecule type" value="Genomic_DNA"/>
</dbReference>
<feature type="domain" description="RRM" evidence="11">
    <location>
        <begin position="33"/>
        <end position="107"/>
    </location>
</feature>
<keyword evidence="13" id="KW-1185">Reference proteome</keyword>
<dbReference type="Pfam" id="PF00076">
    <property type="entry name" value="RRM_1"/>
    <property type="match status" value="5"/>
</dbReference>
<feature type="domain" description="RRM" evidence="11">
    <location>
        <begin position="751"/>
        <end position="828"/>
    </location>
</feature>
<dbReference type="FunFam" id="3.30.70.330:FF:000247">
    <property type="entry name" value="Multiple RNA-binding domain-containing protein 1"/>
    <property type="match status" value="1"/>
</dbReference>
<feature type="compositionally biased region" description="Basic and acidic residues" evidence="10">
    <location>
        <begin position="297"/>
        <end position="306"/>
    </location>
</feature>
<feature type="region of interest" description="Disordered" evidence="10">
    <location>
        <begin position="196"/>
        <end position="254"/>
    </location>
</feature>
<evidence type="ECO:0000256" key="10">
    <source>
        <dbReference type="SAM" id="MobiDB-lite"/>
    </source>
</evidence>
<dbReference type="Gene3D" id="3.30.70.330">
    <property type="match status" value="5"/>
</dbReference>
<dbReference type="GO" id="GO:0006364">
    <property type="term" value="P:rRNA processing"/>
    <property type="evidence" value="ECO:0007669"/>
    <property type="project" value="UniProtKB-KW"/>
</dbReference>
<keyword evidence="7" id="KW-0539">Nucleus</keyword>
<organism evidence="12 13">
    <name type="scientific">Lineolata rhizophorae</name>
    <dbReference type="NCBI Taxonomy" id="578093"/>
    <lineage>
        <taxon>Eukaryota</taxon>
        <taxon>Fungi</taxon>
        <taxon>Dikarya</taxon>
        <taxon>Ascomycota</taxon>
        <taxon>Pezizomycotina</taxon>
        <taxon>Dothideomycetes</taxon>
        <taxon>Dothideomycetes incertae sedis</taxon>
        <taxon>Lineolatales</taxon>
        <taxon>Lineolataceae</taxon>
        <taxon>Lineolata</taxon>
    </lineage>
</organism>
<feature type="region of interest" description="Disordered" evidence="10">
    <location>
        <begin position="1"/>
        <end position="32"/>
    </location>
</feature>
<feature type="compositionally biased region" description="Basic and acidic residues" evidence="10">
    <location>
        <begin position="316"/>
        <end position="326"/>
    </location>
</feature>
<feature type="compositionally biased region" description="Basic and acidic residues" evidence="10">
    <location>
        <begin position="146"/>
        <end position="161"/>
    </location>
</feature>
<keyword evidence="5" id="KW-0677">Repeat</keyword>
<feature type="domain" description="RRM" evidence="11">
    <location>
        <begin position="646"/>
        <end position="729"/>
    </location>
</feature>
<evidence type="ECO:0000256" key="5">
    <source>
        <dbReference type="ARBA" id="ARBA00022737"/>
    </source>
</evidence>
<gene>
    <name evidence="12" type="ORF">BDY21DRAFT_356157</name>
</gene>
<dbReference type="CDD" id="cd12568">
    <property type="entry name" value="RRM3_MRD1"/>
    <property type="match status" value="1"/>
</dbReference>
<feature type="domain" description="RRM" evidence="11">
    <location>
        <begin position="527"/>
        <end position="599"/>
    </location>
</feature>
<evidence type="ECO:0000256" key="6">
    <source>
        <dbReference type="ARBA" id="ARBA00022884"/>
    </source>
</evidence>
<dbReference type="CDD" id="cd12320">
    <property type="entry name" value="RRM6_RBM19_RRM5_MRD1"/>
    <property type="match status" value="1"/>
</dbReference>
<dbReference type="FunFam" id="3.30.70.330:FF:000459">
    <property type="entry name" value="Multiple RNA-binding domain-containing protein 1"/>
    <property type="match status" value="1"/>
</dbReference>
<comment type="subcellular location">
    <subcellularLocation>
        <location evidence="1">Nucleus</location>
    </subcellularLocation>
</comment>
<evidence type="ECO:0000256" key="8">
    <source>
        <dbReference type="ARBA" id="ARBA00023274"/>
    </source>
</evidence>
<feature type="region of interest" description="Disordered" evidence="10">
    <location>
        <begin position="124"/>
        <end position="161"/>
    </location>
</feature>
<dbReference type="OrthoDB" id="439639at2759"/>
<dbReference type="InterPro" id="IPR000504">
    <property type="entry name" value="RRM_dom"/>
</dbReference>
<dbReference type="AlphaFoldDB" id="A0A6A6NQE7"/>
<dbReference type="InterPro" id="IPR012677">
    <property type="entry name" value="Nucleotide-bd_a/b_plait_sf"/>
</dbReference>
<dbReference type="PANTHER" id="PTHR48039:SF5">
    <property type="entry name" value="RNA-BINDING PROTEIN 28"/>
    <property type="match status" value="1"/>
</dbReference>
<keyword evidence="8" id="KW-0687">Ribonucleoprotein</keyword>
<sequence length="878" mass="96864">MSLETSKPTAPPATMPSSPPSSATTSPPLPPSSRIFIRNLPPSMTAADFRAHFSRNNAVPLTDARLFPRRRFGYVGFRNPREAVEAVKWFDKTFVRLSRIAVEVARPVGDEGLGMRRRFGYGKPKAHTIGNGEVNGNGTRGKRKRGHDEAGKPAENPKLKEFLDVMQPRRKGNLWADEGLTAVDDGKQEAEQYHFVRGETGNSDDEYQTVPKKAKKGAKGKPLEDSENDQAVDEPSATSDSAANQAGDGAPVSDADWLRSRMSNLPGLENEEAVEEEEEVSNDNAPRPCGSTDFESDQERLNKESEPDASPAQREPVQHEEHHLLENGENSEEDPNIEAIRRTGRLFLRNLPYSVTEDDIEAQFSTYESLEEVHLPLDFNSGKPKGFGYVLFSEPESAVAAYIDLDGSIFQGRLMQVLPAKAKNDSKIDEFVIAKLPLKKQRLLQRKAEASKSTFNWNSMYMNPDAVMSSVAERLGVSKSELLDPTSSDAAVRQAHAETHVIQETKAYFEGNGVDLKAFKNKARGDTAVLVKNFPYGTKPEELRKLFEEHGKVQRLLMPPAGTIAIAEFTQATQARAAFASLAYRKFKDSILFLEKAPKDLFSDTSKPSTVKRSMPLEVDQTAPKLSTTDLLAPTTAESPDAFDTSTLFIKNLAFATTTAGLTMTFNPLKGFLSARVKAKPNAKDPMHPLSMGFGFVEFASKADAQAALAAMDGFKLDGHALQLRASYRGVDAAEEARRQDDRKKAKARSTKVIVKNLPFEANKKDVRRLLGAYGTLRSVRVPKKFDRSTRGFAFAEFATAREAEVAVDALRDSHLLGRRLVLEFAVPEAGDAEEEIARMTERVGRQVDAVAVQKLTGQGRRKFVVGDRDGGEDRELE</sequence>
<dbReference type="SUPFAM" id="SSF54928">
    <property type="entry name" value="RNA-binding domain, RBD"/>
    <property type="match status" value="4"/>
</dbReference>
<feature type="domain" description="RRM" evidence="11">
    <location>
        <begin position="344"/>
        <end position="422"/>
    </location>
</feature>
<evidence type="ECO:0000313" key="13">
    <source>
        <dbReference type="Proteomes" id="UP000799766"/>
    </source>
</evidence>
<protein>
    <recommendedName>
        <fullName evidence="3">Multiple RNA-binding domain-containing protein 1</fullName>
    </recommendedName>
</protein>
<evidence type="ECO:0000256" key="4">
    <source>
        <dbReference type="ARBA" id="ARBA00022552"/>
    </source>
</evidence>
<evidence type="ECO:0000259" key="11">
    <source>
        <dbReference type="PROSITE" id="PS50102"/>
    </source>
</evidence>
<dbReference type="GO" id="GO:0003729">
    <property type="term" value="F:mRNA binding"/>
    <property type="evidence" value="ECO:0007669"/>
    <property type="project" value="TreeGrafter"/>
</dbReference>
<dbReference type="Proteomes" id="UP000799766">
    <property type="component" value="Unassembled WGS sequence"/>
</dbReference>
<keyword evidence="6 9" id="KW-0694">RNA-binding</keyword>
<reference evidence="12" key="1">
    <citation type="journal article" date="2020" name="Stud. Mycol.">
        <title>101 Dothideomycetes genomes: a test case for predicting lifestyles and emergence of pathogens.</title>
        <authorList>
            <person name="Haridas S."/>
            <person name="Albert R."/>
            <person name="Binder M."/>
            <person name="Bloem J."/>
            <person name="Labutti K."/>
            <person name="Salamov A."/>
            <person name="Andreopoulos B."/>
            <person name="Baker S."/>
            <person name="Barry K."/>
            <person name="Bills G."/>
            <person name="Bluhm B."/>
            <person name="Cannon C."/>
            <person name="Castanera R."/>
            <person name="Culley D."/>
            <person name="Daum C."/>
            <person name="Ezra D."/>
            <person name="Gonzalez J."/>
            <person name="Henrissat B."/>
            <person name="Kuo A."/>
            <person name="Liang C."/>
            <person name="Lipzen A."/>
            <person name="Lutzoni F."/>
            <person name="Magnuson J."/>
            <person name="Mondo S."/>
            <person name="Nolan M."/>
            <person name="Ohm R."/>
            <person name="Pangilinan J."/>
            <person name="Park H.-J."/>
            <person name="Ramirez L."/>
            <person name="Alfaro M."/>
            <person name="Sun H."/>
            <person name="Tritt A."/>
            <person name="Yoshinaga Y."/>
            <person name="Zwiers L.-H."/>
            <person name="Turgeon B."/>
            <person name="Goodwin S."/>
            <person name="Spatafora J."/>
            <person name="Crous P."/>
            <person name="Grigoriev I."/>
        </authorList>
    </citation>
    <scope>NUCLEOTIDE SEQUENCE</scope>
    <source>
        <strain evidence="12">ATCC 16933</strain>
    </source>
</reference>
<evidence type="ECO:0000256" key="2">
    <source>
        <dbReference type="ARBA" id="ARBA00008033"/>
    </source>
</evidence>
<comment type="similarity">
    <text evidence="2">Belongs to the RRM MRD1 family.</text>
</comment>
<dbReference type="InterPro" id="IPR035979">
    <property type="entry name" value="RBD_domain_sf"/>
</dbReference>
<proteinExistence type="inferred from homology"/>
<feature type="region of interest" description="Disordered" evidence="10">
    <location>
        <begin position="267"/>
        <end position="336"/>
    </location>
</feature>
<name>A0A6A6NQE7_9PEZI</name>
<dbReference type="PROSITE" id="PS50102">
    <property type="entry name" value="RRM"/>
    <property type="match status" value="5"/>
</dbReference>
<feature type="compositionally biased region" description="Acidic residues" evidence="10">
    <location>
        <begin position="269"/>
        <end position="281"/>
    </location>
</feature>
<evidence type="ECO:0000256" key="7">
    <source>
        <dbReference type="ARBA" id="ARBA00023242"/>
    </source>
</evidence>
<evidence type="ECO:0000313" key="12">
    <source>
        <dbReference type="EMBL" id="KAF2453523.1"/>
    </source>
</evidence>
<keyword evidence="4" id="KW-0698">rRNA processing</keyword>
<accession>A0A6A6NQE7</accession>
<dbReference type="InterPro" id="IPR034482">
    <property type="entry name" value="Mrd1_RRM3"/>
</dbReference>